<keyword evidence="5 7" id="KW-0472">Membrane</keyword>
<gene>
    <name evidence="11" type="ORF">DWU89_02790</name>
    <name evidence="10" type="ORF">H8784_02740</name>
</gene>
<dbReference type="PANTHER" id="PTHR30572:SF4">
    <property type="entry name" value="ABC TRANSPORTER PERMEASE YTRF"/>
    <property type="match status" value="1"/>
</dbReference>
<comment type="caution">
    <text evidence="11">The sequence shown here is derived from an EMBL/GenBank/DDBJ whole genome shotgun (WGS) entry which is preliminary data.</text>
</comment>
<evidence type="ECO:0000259" key="9">
    <source>
        <dbReference type="Pfam" id="PF12704"/>
    </source>
</evidence>
<reference evidence="11 12" key="1">
    <citation type="submission" date="2018-07" db="EMBL/GenBank/DDBJ databases">
        <title>Parabacteroides acidifaciens nov. sp., isolated from human feces.</title>
        <authorList>
            <person name="Wang Y.J."/>
        </authorList>
    </citation>
    <scope>NUCLEOTIDE SEQUENCE [LARGE SCALE GENOMIC DNA]</scope>
    <source>
        <strain evidence="11 12">426-9</strain>
    </source>
</reference>
<evidence type="ECO:0000256" key="5">
    <source>
        <dbReference type="ARBA" id="ARBA00023136"/>
    </source>
</evidence>
<dbReference type="AlphaFoldDB" id="A0A3D8HI20"/>
<dbReference type="InterPro" id="IPR025857">
    <property type="entry name" value="MacB_PCD"/>
</dbReference>
<evidence type="ECO:0000256" key="7">
    <source>
        <dbReference type="SAM" id="Phobius"/>
    </source>
</evidence>
<evidence type="ECO:0000313" key="13">
    <source>
        <dbReference type="Proteomes" id="UP000629596"/>
    </source>
</evidence>
<evidence type="ECO:0000259" key="8">
    <source>
        <dbReference type="Pfam" id="PF02687"/>
    </source>
</evidence>
<accession>A0A3D8HI20</accession>
<evidence type="ECO:0000313" key="11">
    <source>
        <dbReference type="EMBL" id="RDU50635.1"/>
    </source>
</evidence>
<dbReference type="Pfam" id="PF12704">
    <property type="entry name" value="MacB_PCD"/>
    <property type="match status" value="1"/>
</dbReference>
<sequence>MLRMIFIQLWNERKGNVLIFLELLVVSVFLWYMVDTLYVNYKEYERPLGFDISHVYHVRLATVPQSSVDYDTTAIHSHYGGGDFLTLYDRLAHNPSVESVCYTSNNHFHYRGSNSFATFKNDSLARQGYLRHVDPAYFRVFRVKTAHGESWEKLEQALRDNQIVVTGTVAETFFGDAGKAERKEIWITDQGRTDSMAYRIGAVSEPQRYADFSSYDYAYYKPVGTEEAFRNSSAGVADVLNLFIRVKPAADNSRFADDFTREMSQQMRLGNIYLKEVIPMTYYRNEFLRSWVDNIRMYASCILFFLLNVFLGIIGTFWFRTQQRSSEIGLRMAMGASRRNIFRHLFTEGFVLLGIAFVPAAIIFANLAYMEVTTQTEMQLSIAARILWGMGLTLVMIGLMVVIGMGFPAFRAMRMQPADTLHDE</sequence>
<feature type="domain" description="ABC3 transporter permease C-terminal" evidence="8">
    <location>
        <begin position="302"/>
        <end position="417"/>
    </location>
</feature>
<evidence type="ECO:0000256" key="1">
    <source>
        <dbReference type="ARBA" id="ARBA00004651"/>
    </source>
</evidence>
<evidence type="ECO:0000256" key="2">
    <source>
        <dbReference type="ARBA" id="ARBA00022475"/>
    </source>
</evidence>
<feature type="transmembrane region" description="Helical" evidence="7">
    <location>
        <begin position="16"/>
        <end position="34"/>
    </location>
</feature>
<evidence type="ECO:0000256" key="6">
    <source>
        <dbReference type="ARBA" id="ARBA00038076"/>
    </source>
</evidence>
<reference evidence="10 13" key="2">
    <citation type="submission" date="2020-08" db="EMBL/GenBank/DDBJ databases">
        <title>Genome public.</title>
        <authorList>
            <person name="Liu C."/>
            <person name="Sun Q."/>
        </authorList>
    </citation>
    <scope>NUCLEOTIDE SEQUENCE [LARGE SCALE GENOMIC DNA]</scope>
    <source>
        <strain evidence="10 13">426_9</strain>
    </source>
</reference>
<dbReference type="Proteomes" id="UP000629596">
    <property type="component" value="Unassembled WGS sequence"/>
</dbReference>
<feature type="transmembrane region" description="Helical" evidence="7">
    <location>
        <begin position="386"/>
        <end position="407"/>
    </location>
</feature>
<proteinExistence type="inferred from homology"/>
<name>A0A3D8HI20_9BACT</name>
<evidence type="ECO:0000256" key="3">
    <source>
        <dbReference type="ARBA" id="ARBA00022692"/>
    </source>
</evidence>
<evidence type="ECO:0000256" key="4">
    <source>
        <dbReference type="ARBA" id="ARBA00022989"/>
    </source>
</evidence>
<keyword evidence="3 7" id="KW-0812">Transmembrane</keyword>
<dbReference type="Pfam" id="PF02687">
    <property type="entry name" value="FtsX"/>
    <property type="match status" value="1"/>
</dbReference>
<dbReference type="InterPro" id="IPR003838">
    <property type="entry name" value="ABC3_permease_C"/>
</dbReference>
<comment type="subcellular location">
    <subcellularLocation>
        <location evidence="1">Cell membrane</location>
        <topology evidence="1">Multi-pass membrane protein</topology>
    </subcellularLocation>
</comment>
<protein>
    <submittedName>
        <fullName evidence="11">ABC transporter permease</fullName>
    </submittedName>
    <submittedName>
        <fullName evidence="10">FtsX-like permease family protein</fullName>
    </submittedName>
</protein>
<feature type="domain" description="MacB-like periplasmic core" evidence="9">
    <location>
        <begin position="84"/>
        <end position="260"/>
    </location>
</feature>
<feature type="transmembrane region" description="Helical" evidence="7">
    <location>
        <begin position="297"/>
        <end position="320"/>
    </location>
</feature>
<dbReference type="GO" id="GO:0022857">
    <property type="term" value="F:transmembrane transporter activity"/>
    <property type="evidence" value="ECO:0007669"/>
    <property type="project" value="TreeGrafter"/>
</dbReference>
<keyword evidence="2" id="KW-1003">Cell membrane</keyword>
<dbReference type="GO" id="GO:0005886">
    <property type="term" value="C:plasma membrane"/>
    <property type="evidence" value="ECO:0007669"/>
    <property type="project" value="UniProtKB-SubCell"/>
</dbReference>
<organism evidence="11 12">
    <name type="scientific">Parabacteroides acidifaciens</name>
    <dbReference type="NCBI Taxonomy" id="2290935"/>
    <lineage>
        <taxon>Bacteria</taxon>
        <taxon>Pseudomonadati</taxon>
        <taxon>Bacteroidota</taxon>
        <taxon>Bacteroidia</taxon>
        <taxon>Bacteroidales</taxon>
        <taxon>Tannerellaceae</taxon>
        <taxon>Parabacteroides</taxon>
    </lineage>
</organism>
<dbReference type="EMBL" id="QREV01000004">
    <property type="protein sequence ID" value="RDU50635.1"/>
    <property type="molecule type" value="Genomic_DNA"/>
</dbReference>
<keyword evidence="4 7" id="KW-1133">Transmembrane helix</keyword>
<dbReference type="RefSeq" id="WP_115498155.1">
    <property type="nucleotide sequence ID" value="NZ_JACRTI010000004.1"/>
</dbReference>
<evidence type="ECO:0000313" key="12">
    <source>
        <dbReference type="Proteomes" id="UP000256321"/>
    </source>
</evidence>
<evidence type="ECO:0000313" key="10">
    <source>
        <dbReference type="EMBL" id="MBC8600633.1"/>
    </source>
</evidence>
<keyword evidence="13" id="KW-1185">Reference proteome</keyword>
<dbReference type="PANTHER" id="PTHR30572">
    <property type="entry name" value="MEMBRANE COMPONENT OF TRANSPORTER-RELATED"/>
    <property type="match status" value="1"/>
</dbReference>
<dbReference type="InterPro" id="IPR050250">
    <property type="entry name" value="Macrolide_Exporter_MacB"/>
</dbReference>
<dbReference type="EMBL" id="JACRTI010000004">
    <property type="protein sequence ID" value="MBC8600633.1"/>
    <property type="molecule type" value="Genomic_DNA"/>
</dbReference>
<dbReference type="Proteomes" id="UP000256321">
    <property type="component" value="Unassembled WGS sequence"/>
</dbReference>
<feature type="transmembrane region" description="Helical" evidence="7">
    <location>
        <begin position="341"/>
        <end position="366"/>
    </location>
</feature>
<comment type="similarity">
    <text evidence="6">Belongs to the ABC-4 integral membrane protein family.</text>
</comment>